<name>A0A0A9DNC2_ARUDO</name>
<feature type="chain" id="PRO_5002063960" evidence="1">
    <location>
        <begin position="22"/>
        <end position="82"/>
    </location>
</feature>
<dbReference type="GO" id="GO:0016301">
    <property type="term" value="F:kinase activity"/>
    <property type="evidence" value="ECO:0007669"/>
    <property type="project" value="UniProtKB-KW"/>
</dbReference>
<feature type="signal peptide" evidence="1">
    <location>
        <begin position="1"/>
        <end position="21"/>
    </location>
</feature>
<reference evidence="2" key="1">
    <citation type="submission" date="2014-09" db="EMBL/GenBank/DDBJ databases">
        <authorList>
            <person name="Magalhaes I.L.F."/>
            <person name="Oliveira U."/>
            <person name="Santos F.R."/>
            <person name="Vidigal T.H.D.A."/>
            <person name="Brescovit A.D."/>
            <person name="Santos A.J."/>
        </authorList>
    </citation>
    <scope>NUCLEOTIDE SEQUENCE</scope>
    <source>
        <tissue evidence="2">Shoot tissue taken approximately 20 cm above the soil surface</tissue>
    </source>
</reference>
<evidence type="ECO:0000313" key="2">
    <source>
        <dbReference type="EMBL" id="JAD88178.1"/>
    </source>
</evidence>
<dbReference type="AlphaFoldDB" id="A0A0A9DNC2"/>
<keyword evidence="2" id="KW-0418">Kinase</keyword>
<dbReference type="EMBL" id="GBRH01209717">
    <property type="protein sequence ID" value="JAD88178.1"/>
    <property type="molecule type" value="Transcribed_RNA"/>
</dbReference>
<organism evidence="2">
    <name type="scientific">Arundo donax</name>
    <name type="common">Giant reed</name>
    <name type="synonym">Donax arundinaceus</name>
    <dbReference type="NCBI Taxonomy" id="35708"/>
    <lineage>
        <taxon>Eukaryota</taxon>
        <taxon>Viridiplantae</taxon>
        <taxon>Streptophyta</taxon>
        <taxon>Embryophyta</taxon>
        <taxon>Tracheophyta</taxon>
        <taxon>Spermatophyta</taxon>
        <taxon>Magnoliopsida</taxon>
        <taxon>Liliopsida</taxon>
        <taxon>Poales</taxon>
        <taxon>Poaceae</taxon>
        <taxon>PACMAD clade</taxon>
        <taxon>Arundinoideae</taxon>
        <taxon>Arundineae</taxon>
        <taxon>Arundo</taxon>
    </lineage>
</organism>
<proteinExistence type="predicted"/>
<protein>
    <submittedName>
        <fullName evidence="2">Nucleoside diphosphate kinase 2</fullName>
    </submittedName>
</protein>
<keyword evidence="2" id="KW-0808">Transferase</keyword>
<evidence type="ECO:0000256" key="1">
    <source>
        <dbReference type="SAM" id="SignalP"/>
    </source>
</evidence>
<keyword evidence="1" id="KW-0732">Signal</keyword>
<sequence>MSSVCILTSLLEMVLLSTVNGCGQSPSISQFSCCLEFPIMRLICCWRGLWGRRERRGCCPRVSRLLACGREGGSGSQAAAGA</sequence>
<reference evidence="2" key="2">
    <citation type="journal article" date="2015" name="Data Brief">
        <title>Shoot transcriptome of the giant reed, Arundo donax.</title>
        <authorList>
            <person name="Barrero R.A."/>
            <person name="Guerrero F.D."/>
            <person name="Moolhuijzen P."/>
            <person name="Goolsby J.A."/>
            <person name="Tidwell J."/>
            <person name="Bellgard S.E."/>
            <person name="Bellgard M.I."/>
        </authorList>
    </citation>
    <scope>NUCLEOTIDE SEQUENCE</scope>
    <source>
        <tissue evidence="2">Shoot tissue taken approximately 20 cm above the soil surface</tissue>
    </source>
</reference>
<accession>A0A0A9DNC2</accession>